<name>A0ABP9TQ12_9MICC</name>
<evidence type="ECO:0000313" key="2">
    <source>
        <dbReference type="EMBL" id="GAA5228824.1"/>
    </source>
</evidence>
<organism evidence="2 3">
    <name type="scientific">Paeniglutamicibacter antarcticus</name>
    <dbReference type="NCBI Taxonomy" id="494023"/>
    <lineage>
        <taxon>Bacteria</taxon>
        <taxon>Bacillati</taxon>
        <taxon>Actinomycetota</taxon>
        <taxon>Actinomycetes</taxon>
        <taxon>Micrococcales</taxon>
        <taxon>Micrococcaceae</taxon>
        <taxon>Paeniglutamicibacter</taxon>
    </lineage>
</organism>
<dbReference type="Proteomes" id="UP001501257">
    <property type="component" value="Unassembled WGS sequence"/>
</dbReference>
<proteinExistence type="predicted"/>
<evidence type="ECO:0000256" key="1">
    <source>
        <dbReference type="SAM" id="MobiDB-lite"/>
    </source>
</evidence>
<dbReference type="EMBL" id="BAABLK010000090">
    <property type="protein sequence ID" value="GAA5228824.1"/>
    <property type="molecule type" value="Genomic_DNA"/>
</dbReference>
<comment type="caution">
    <text evidence="2">The sequence shown here is derived from an EMBL/GenBank/DDBJ whole genome shotgun (WGS) entry which is preliminary data.</text>
</comment>
<sequence>MKPVGLANCHKLSVCARQETITKSLVSEKPEVASKEARAKYTEFREIFKVSGDVLFLAPGCSKPFQPAQRTPLTSDPSPIATQHEITN</sequence>
<evidence type="ECO:0000313" key="3">
    <source>
        <dbReference type="Proteomes" id="UP001501257"/>
    </source>
</evidence>
<protein>
    <submittedName>
        <fullName evidence="2">Uncharacterized protein</fullName>
    </submittedName>
</protein>
<feature type="region of interest" description="Disordered" evidence="1">
    <location>
        <begin position="65"/>
        <end position="88"/>
    </location>
</feature>
<gene>
    <name evidence="2" type="ORF">GCM10025778_33630</name>
</gene>
<feature type="compositionally biased region" description="Polar residues" evidence="1">
    <location>
        <begin position="68"/>
        <end position="88"/>
    </location>
</feature>
<reference evidence="3" key="1">
    <citation type="journal article" date="2019" name="Int. J. Syst. Evol. Microbiol.">
        <title>The Global Catalogue of Microorganisms (GCM) 10K type strain sequencing project: providing services to taxonomists for standard genome sequencing and annotation.</title>
        <authorList>
            <consortium name="The Broad Institute Genomics Platform"/>
            <consortium name="The Broad Institute Genome Sequencing Center for Infectious Disease"/>
            <person name="Wu L."/>
            <person name="Ma J."/>
        </authorList>
    </citation>
    <scope>NUCLEOTIDE SEQUENCE [LARGE SCALE GENOMIC DNA]</scope>
    <source>
        <strain evidence="3">JCM 18952</strain>
    </source>
</reference>
<accession>A0ABP9TQ12</accession>
<keyword evidence="3" id="KW-1185">Reference proteome</keyword>